<proteinExistence type="predicted"/>
<evidence type="ECO:0000313" key="2">
    <source>
        <dbReference type="Proteomes" id="UP000092445"/>
    </source>
</evidence>
<sequence>MNGKHRQICGVVLSSELILLTFACYGNFYCALIEIKVICKLLRISETSKYHIDSLGNRYMQQAAVKRAVTEQNECIAIANMVIGKQKNIISLNSRYIFVSKDMEG</sequence>
<dbReference type="Proteomes" id="UP000092445">
    <property type="component" value="Unassembled WGS sequence"/>
</dbReference>
<name>A0A1B0A698_GLOPL</name>
<dbReference type="AlphaFoldDB" id="A0A1B0A698"/>
<organism evidence="1 2">
    <name type="scientific">Glossina pallidipes</name>
    <name type="common">Tsetse fly</name>
    <dbReference type="NCBI Taxonomy" id="7398"/>
    <lineage>
        <taxon>Eukaryota</taxon>
        <taxon>Metazoa</taxon>
        <taxon>Ecdysozoa</taxon>
        <taxon>Arthropoda</taxon>
        <taxon>Hexapoda</taxon>
        <taxon>Insecta</taxon>
        <taxon>Pterygota</taxon>
        <taxon>Neoptera</taxon>
        <taxon>Endopterygota</taxon>
        <taxon>Diptera</taxon>
        <taxon>Brachycera</taxon>
        <taxon>Muscomorpha</taxon>
        <taxon>Hippoboscoidea</taxon>
        <taxon>Glossinidae</taxon>
        <taxon>Glossina</taxon>
    </lineage>
</organism>
<dbReference type="EnsemblMetazoa" id="GPAI035698-RA">
    <property type="protein sequence ID" value="GPAI035698-PA"/>
    <property type="gene ID" value="GPAI035698"/>
</dbReference>
<keyword evidence="2" id="KW-1185">Reference proteome</keyword>
<accession>A0A1B0A698</accession>
<reference evidence="1" key="2">
    <citation type="submission" date="2020-05" db="UniProtKB">
        <authorList>
            <consortium name="EnsemblMetazoa"/>
        </authorList>
    </citation>
    <scope>IDENTIFICATION</scope>
    <source>
        <strain evidence="1">IAEA</strain>
    </source>
</reference>
<reference evidence="2" key="1">
    <citation type="submission" date="2014-03" db="EMBL/GenBank/DDBJ databases">
        <authorList>
            <person name="Aksoy S."/>
            <person name="Warren W."/>
            <person name="Wilson R.K."/>
        </authorList>
    </citation>
    <scope>NUCLEOTIDE SEQUENCE [LARGE SCALE GENOMIC DNA]</scope>
    <source>
        <strain evidence="2">IAEA</strain>
    </source>
</reference>
<protein>
    <submittedName>
        <fullName evidence="1">Uncharacterized protein</fullName>
    </submittedName>
</protein>
<evidence type="ECO:0000313" key="1">
    <source>
        <dbReference type="EnsemblMetazoa" id="GPAI035698-PA"/>
    </source>
</evidence>
<dbReference type="VEuPathDB" id="VectorBase:GPAI035698"/>